<evidence type="ECO:0000256" key="2">
    <source>
        <dbReference type="ARBA" id="ARBA00022692"/>
    </source>
</evidence>
<keyword evidence="2" id="KW-0812">Transmembrane</keyword>
<comment type="subcellular location">
    <subcellularLocation>
        <location evidence="1">Membrane</location>
    </subcellularLocation>
</comment>
<dbReference type="PANTHER" id="PTHR46730">
    <property type="entry name" value="POLYCYSTIN-1"/>
    <property type="match status" value="1"/>
</dbReference>
<name>A0A9W9ZDV3_9CNID</name>
<evidence type="ECO:0000256" key="5">
    <source>
        <dbReference type="ARBA" id="ARBA00023136"/>
    </source>
</evidence>
<reference evidence="7" key="1">
    <citation type="submission" date="2023-01" db="EMBL/GenBank/DDBJ databases">
        <title>Genome assembly of the deep-sea coral Lophelia pertusa.</title>
        <authorList>
            <person name="Herrera S."/>
            <person name="Cordes E."/>
        </authorList>
    </citation>
    <scope>NUCLEOTIDE SEQUENCE</scope>
    <source>
        <strain evidence="7">USNM1676648</strain>
        <tissue evidence="7">Polyp</tissue>
    </source>
</reference>
<dbReference type="GO" id="GO:0006816">
    <property type="term" value="P:calcium ion transport"/>
    <property type="evidence" value="ECO:0007669"/>
    <property type="project" value="TreeGrafter"/>
</dbReference>
<evidence type="ECO:0000313" key="8">
    <source>
        <dbReference type="Proteomes" id="UP001163046"/>
    </source>
</evidence>
<evidence type="ECO:0000256" key="3">
    <source>
        <dbReference type="ARBA" id="ARBA00022737"/>
    </source>
</evidence>
<dbReference type="InterPro" id="IPR002859">
    <property type="entry name" value="PKD/REJ-like"/>
</dbReference>
<dbReference type="Pfam" id="PF02010">
    <property type="entry name" value="REJ"/>
    <property type="match status" value="1"/>
</dbReference>
<feature type="domain" description="PKD/REJ-like" evidence="6">
    <location>
        <begin position="15"/>
        <end position="258"/>
    </location>
</feature>
<evidence type="ECO:0000313" key="7">
    <source>
        <dbReference type="EMBL" id="KAJ7379891.1"/>
    </source>
</evidence>
<dbReference type="PANTHER" id="PTHR46730:SF1">
    <property type="entry name" value="PLAT DOMAIN-CONTAINING PROTEIN"/>
    <property type="match status" value="1"/>
</dbReference>
<dbReference type="GO" id="GO:0005886">
    <property type="term" value="C:plasma membrane"/>
    <property type="evidence" value="ECO:0007669"/>
    <property type="project" value="TreeGrafter"/>
</dbReference>
<keyword evidence="8" id="KW-1185">Reference proteome</keyword>
<evidence type="ECO:0000259" key="6">
    <source>
        <dbReference type="Pfam" id="PF02010"/>
    </source>
</evidence>
<accession>A0A9W9ZDV3</accession>
<keyword evidence="5" id="KW-0472">Membrane</keyword>
<organism evidence="7 8">
    <name type="scientific">Desmophyllum pertusum</name>
    <dbReference type="NCBI Taxonomy" id="174260"/>
    <lineage>
        <taxon>Eukaryota</taxon>
        <taxon>Metazoa</taxon>
        <taxon>Cnidaria</taxon>
        <taxon>Anthozoa</taxon>
        <taxon>Hexacorallia</taxon>
        <taxon>Scleractinia</taxon>
        <taxon>Caryophylliina</taxon>
        <taxon>Caryophylliidae</taxon>
        <taxon>Desmophyllum</taxon>
    </lineage>
</organism>
<comment type="caution">
    <text evidence="7">The sequence shown here is derived from an EMBL/GenBank/DDBJ whole genome shotgun (WGS) entry which is preliminary data.</text>
</comment>
<dbReference type="GO" id="GO:0005261">
    <property type="term" value="F:monoatomic cation channel activity"/>
    <property type="evidence" value="ECO:0007669"/>
    <property type="project" value="TreeGrafter"/>
</dbReference>
<evidence type="ECO:0000256" key="1">
    <source>
        <dbReference type="ARBA" id="ARBA00004370"/>
    </source>
</evidence>
<dbReference type="Proteomes" id="UP001163046">
    <property type="component" value="Unassembled WGS sequence"/>
</dbReference>
<sequence length="374" mass="41372">MASHLLMVVQQRTLFFISCIYNCGPEVIPSRQMIIESNCTGDICGKITRHHWSLFKMISEDSSLSWVEIIDLDTRILTDLDNPSLVLTGRNNGNDYSLEMNTTYKISGSIMVAGGPLLDDEIIFRTVAPLSVPLQGCSVQPVEGFVFKTNFSVNCSGWHAENQFLTYKYSYIASTGTVTTNRALPNPYITSLLPKGKKSEDYNVVIRVDIFDQRGASHVEKLTVKVKPLPQNDSSLNVETVNNNIKEFLKKGKVSEAATHAIVALSSYDDDDEAKDSTLQAMADSQISHVSQVTQFCAIVIMATENRIKISMNTVDGATALLIEATNFLRTFDEDRDVVEQAGEHLILGISNTLRVSTDLADDLSQQEGETELN</sequence>
<gene>
    <name evidence="7" type="ORF">OS493_012650</name>
</gene>
<evidence type="ECO:0000256" key="4">
    <source>
        <dbReference type="ARBA" id="ARBA00022989"/>
    </source>
</evidence>
<proteinExistence type="predicted"/>
<protein>
    <recommendedName>
        <fullName evidence="6">PKD/REJ-like domain-containing protein</fullName>
    </recommendedName>
</protein>
<dbReference type="AlphaFoldDB" id="A0A9W9ZDV3"/>
<keyword evidence="3" id="KW-0677">Repeat</keyword>
<dbReference type="EMBL" id="MU826355">
    <property type="protein sequence ID" value="KAJ7379891.1"/>
    <property type="molecule type" value="Genomic_DNA"/>
</dbReference>
<keyword evidence="4" id="KW-1133">Transmembrane helix</keyword>